<name>A0A0H5RS13_9EUKA</name>
<keyword evidence="5" id="KW-0520">NAD</keyword>
<reference evidence="7" key="1">
    <citation type="submission" date="2015-04" db="EMBL/GenBank/DDBJ databases">
        <title>The genome sequence of the plant pathogenic Rhizarian Plasmodiophora brassicae reveals insights in its biotrophic life cycle and the origin of chitin synthesis.</title>
        <authorList>
            <person name="Schwelm A."/>
            <person name="Fogelqvist J."/>
            <person name="Knaust A."/>
            <person name="Julke S."/>
            <person name="Lilja T."/>
            <person name="Dhandapani V."/>
            <person name="Bonilla-Rosso G."/>
            <person name="Karlsson M."/>
            <person name="Shevchenko A."/>
            <person name="Choi S.R."/>
            <person name="Kim H.G."/>
            <person name="Park J.Y."/>
            <person name="Lim Y.P."/>
            <person name="Ludwig-Muller J."/>
            <person name="Dixelius C."/>
        </authorList>
    </citation>
    <scope>NUCLEOTIDE SEQUENCE</scope>
    <source>
        <tissue evidence="7">Potato root galls</tissue>
    </source>
</reference>
<comment type="similarity">
    <text evidence="1">Belongs to the NAD kinase family.</text>
</comment>
<dbReference type="EMBL" id="HACM01011077">
    <property type="protein sequence ID" value="CRZ11519.1"/>
    <property type="molecule type" value="Transcribed_RNA"/>
</dbReference>
<dbReference type="InterPro" id="IPR016064">
    <property type="entry name" value="NAD/diacylglycerol_kinase_sf"/>
</dbReference>
<keyword evidence="6" id="KW-0175">Coiled coil</keyword>
<keyword evidence="3" id="KW-0418">Kinase</keyword>
<evidence type="ECO:0000256" key="5">
    <source>
        <dbReference type="ARBA" id="ARBA00023027"/>
    </source>
</evidence>
<sequence>MNRIARVAILRKVTFLEQLRNSSQSMVQGRSRLQAFRDLRVIDAHASHQKTTDSICSYLKSQRIAIRMKEQLTIEDIDWADLVMSVGGDGTFLRTSHLFHEFESTPILGINSSPESSFGFYCAANAETFPELFQNLQSGETQPRPIWRMQILINGEKHPVLALNDVLFAAGSAATTLYYTIRKGSQIQIQKSSGVWVATAAGSTAGILSSGGCILPWSSRHFQYRVRELFPPSIGGQVPIVGGFFEDDLELIPRMTSAKLYIDGCNRSATVGYNDSITFRPSEQPINWISSPMCDENRKNLQKLMQNYKSDLRKSQDEFLRQQSELLII</sequence>
<keyword evidence="2" id="KW-0808">Transferase</keyword>
<dbReference type="Gene3D" id="3.40.50.10330">
    <property type="entry name" value="Probable inorganic polyphosphate/atp-NAD kinase, domain 1"/>
    <property type="match status" value="1"/>
</dbReference>
<evidence type="ECO:0000313" key="7">
    <source>
        <dbReference type="EMBL" id="CRZ11519.1"/>
    </source>
</evidence>
<evidence type="ECO:0000256" key="4">
    <source>
        <dbReference type="ARBA" id="ARBA00022857"/>
    </source>
</evidence>
<evidence type="ECO:0000256" key="3">
    <source>
        <dbReference type="ARBA" id="ARBA00022777"/>
    </source>
</evidence>
<dbReference type="AlphaFoldDB" id="A0A0H5RS13"/>
<evidence type="ECO:0000256" key="6">
    <source>
        <dbReference type="SAM" id="Coils"/>
    </source>
</evidence>
<dbReference type="InterPro" id="IPR017438">
    <property type="entry name" value="ATP-NAD_kinase_N"/>
</dbReference>
<dbReference type="PANTHER" id="PTHR13158:SF5">
    <property type="entry name" value="NAD KINASE 2, MITOCHONDRIAL"/>
    <property type="match status" value="1"/>
</dbReference>
<dbReference type="InterPro" id="IPR002504">
    <property type="entry name" value="NADK"/>
</dbReference>
<accession>A0A0H5RS13</accession>
<dbReference type="GO" id="GO:0019674">
    <property type="term" value="P:NAD+ metabolic process"/>
    <property type="evidence" value="ECO:0007669"/>
    <property type="project" value="InterPro"/>
</dbReference>
<dbReference type="Pfam" id="PF01513">
    <property type="entry name" value="NAD_kinase"/>
    <property type="match status" value="1"/>
</dbReference>
<dbReference type="SUPFAM" id="SSF111331">
    <property type="entry name" value="NAD kinase/diacylglycerol kinase-like"/>
    <property type="match status" value="1"/>
</dbReference>
<keyword evidence="4" id="KW-0521">NADP</keyword>
<evidence type="ECO:0008006" key="8">
    <source>
        <dbReference type="Google" id="ProtNLM"/>
    </source>
</evidence>
<evidence type="ECO:0000256" key="2">
    <source>
        <dbReference type="ARBA" id="ARBA00022679"/>
    </source>
</evidence>
<protein>
    <recommendedName>
        <fullName evidence="8">NAD(+) kinase</fullName>
    </recommendedName>
</protein>
<dbReference type="GO" id="GO:0005739">
    <property type="term" value="C:mitochondrion"/>
    <property type="evidence" value="ECO:0007669"/>
    <property type="project" value="TreeGrafter"/>
</dbReference>
<evidence type="ECO:0000256" key="1">
    <source>
        <dbReference type="ARBA" id="ARBA00010995"/>
    </source>
</evidence>
<proteinExistence type="inferred from homology"/>
<dbReference type="Gene3D" id="2.60.200.30">
    <property type="entry name" value="Probable inorganic polyphosphate/atp-NAD kinase, domain 2"/>
    <property type="match status" value="1"/>
</dbReference>
<dbReference type="GO" id="GO:0003951">
    <property type="term" value="F:NAD+ kinase activity"/>
    <property type="evidence" value="ECO:0007669"/>
    <property type="project" value="InterPro"/>
</dbReference>
<dbReference type="GO" id="GO:0006741">
    <property type="term" value="P:NADP+ biosynthetic process"/>
    <property type="evidence" value="ECO:0007669"/>
    <property type="project" value="InterPro"/>
</dbReference>
<dbReference type="PANTHER" id="PTHR13158">
    <property type="match status" value="1"/>
</dbReference>
<feature type="coiled-coil region" evidence="6">
    <location>
        <begin position="298"/>
        <end position="325"/>
    </location>
</feature>
<organism evidence="7">
    <name type="scientific">Spongospora subterranea</name>
    <dbReference type="NCBI Taxonomy" id="70186"/>
    <lineage>
        <taxon>Eukaryota</taxon>
        <taxon>Sar</taxon>
        <taxon>Rhizaria</taxon>
        <taxon>Endomyxa</taxon>
        <taxon>Phytomyxea</taxon>
        <taxon>Plasmodiophorida</taxon>
        <taxon>Plasmodiophoridae</taxon>
        <taxon>Spongospora</taxon>
    </lineage>
</organism>
<dbReference type="InterPro" id="IPR017437">
    <property type="entry name" value="ATP-NAD_kinase_PpnK-typ_C"/>
</dbReference>